<dbReference type="PROSITE" id="PS50985">
    <property type="entry name" value="GRAS"/>
    <property type="match status" value="1"/>
</dbReference>
<evidence type="ECO:0000313" key="3">
    <source>
        <dbReference type="EMBL" id="KAG0566939.1"/>
    </source>
</evidence>
<organism evidence="3 4">
    <name type="scientific">Ceratodon purpureus</name>
    <name type="common">Fire moss</name>
    <name type="synonym">Dicranum purpureum</name>
    <dbReference type="NCBI Taxonomy" id="3225"/>
    <lineage>
        <taxon>Eukaryota</taxon>
        <taxon>Viridiplantae</taxon>
        <taxon>Streptophyta</taxon>
        <taxon>Embryophyta</taxon>
        <taxon>Bryophyta</taxon>
        <taxon>Bryophytina</taxon>
        <taxon>Bryopsida</taxon>
        <taxon>Dicranidae</taxon>
        <taxon>Pseudoditrichales</taxon>
        <taxon>Ditrichaceae</taxon>
        <taxon>Ceratodon</taxon>
    </lineage>
</organism>
<reference evidence="3" key="1">
    <citation type="submission" date="2020-06" db="EMBL/GenBank/DDBJ databases">
        <title>WGS assembly of Ceratodon purpureus strain R40.</title>
        <authorList>
            <person name="Carey S.B."/>
            <person name="Jenkins J."/>
            <person name="Shu S."/>
            <person name="Lovell J.T."/>
            <person name="Sreedasyam A."/>
            <person name="Maumus F."/>
            <person name="Tiley G.P."/>
            <person name="Fernandez-Pozo N."/>
            <person name="Barry K."/>
            <person name="Chen C."/>
            <person name="Wang M."/>
            <person name="Lipzen A."/>
            <person name="Daum C."/>
            <person name="Saski C.A."/>
            <person name="Payton A.C."/>
            <person name="Mcbreen J.C."/>
            <person name="Conrad R.E."/>
            <person name="Kollar L.M."/>
            <person name="Olsson S."/>
            <person name="Huttunen S."/>
            <person name="Landis J.B."/>
            <person name="Wickett N.J."/>
            <person name="Johnson M.G."/>
            <person name="Rensing S.A."/>
            <person name="Grimwood J."/>
            <person name="Schmutz J."/>
            <person name="Mcdaniel S.F."/>
        </authorList>
    </citation>
    <scope>NUCLEOTIDE SEQUENCE</scope>
    <source>
        <strain evidence="3">R40</strain>
    </source>
</reference>
<comment type="caution">
    <text evidence="3">The sequence shown here is derived from an EMBL/GenBank/DDBJ whole genome shotgun (WGS) entry which is preliminary data.</text>
</comment>
<name>A0A8T0H9T1_CERPU</name>
<dbReference type="EMBL" id="CM026428">
    <property type="protein sequence ID" value="KAG0566939.1"/>
    <property type="molecule type" value="Genomic_DNA"/>
</dbReference>
<gene>
    <name evidence="3" type="ORF">KC19_7G098400</name>
</gene>
<dbReference type="Proteomes" id="UP000822688">
    <property type="component" value="Chromosome 7"/>
</dbReference>
<protein>
    <submittedName>
        <fullName evidence="3">Uncharacterized protein</fullName>
    </submittedName>
</protein>
<keyword evidence="2" id="KW-0804">Transcription</keyword>
<dbReference type="AlphaFoldDB" id="A0A8T0H9T1"/>
<dbReference type="InterPro" id="IPR005202">
    <property type="entry name" value="TF_GRAS"/>
</dbReference>
<keyword evidence="1" id="KW-0805">Transcription regulation</keyword>
<evidence type="ECO:0000256" key="2">
    <source>
        <dbReference type="ARBA" id="ARBA00023163"/>
    </source>
</evidence>
<sequence length="460" mass="51868">MNRMQGTTLLAARRAPIQDTLEDILLGPRQPSVPSRLNVKQTVCNQLVSRPELPAMSDENIKGMTSEQLLLICASAVEQNDVGTVEQAVSALQRMSSINGEPSERVTAYFLQALLRRGGSMLDPSFSSGAHELPTSHEVQWTERRWSLNELTRFVDFTPYFRFGYTAANGAMLEAFEGMEHIHILDFSTTHGMQWPTFIEALADRAEGPPNFRLTLSSAALPTAPRLQTSYEEVGLRLANYARLKNVPFQFQILPQPLSLLTGAHFNLRDGEALGVNLSLRLHYLADETIATPQGDFGAAAQPLCPRDQLLHLVRSLNPAVVTLYEEDCDTTSTDVVRRVEQSYAYEWMPFDFLATFWPPGHAERQEYEMNVGRKIENIIACEGANRLERLESKRQWLQRMARLRFRAQPVNEEVVSQLQDVVDHHNTGWGMKHDEEDCTQSLLWKGNSLTFASAWIPAP</sequence>
<evidence type="ECO:0000256" key="1">
    <source>
        <dbReference type="ARBA" id="ARBA00023015"/>
    </source>
</evidence>
<dbReference type="PANTHER" id="PTHR31636">
    <property type="entry name" value="OSJNBA0084A10.13 PROTEIN-RELATED"/>
    <property type="match status" value="1"/>
</dbReference>
<evidence type="ECO:0000313" key="4">
    <source>
        <dbReference type="Proteomes" id="UP000822688"/>
    </source>
</evidence>
<accession>A0A8T0H9T1</accession>
<keyword evidence="4" id="KW-1185">Reference proteome</keyword>
<proteinExistence type="predicted"/>
<dbReference type="OrthoDB" id="767511at2759"/>
<dbReference type="Pfam" id="PF03514">
    <property type="entry name" value="GRAS"/>
    <property type="match status" value="1"/>
</dbReference>